<name>A0ABD0UFP9_DENTH</name>
<proteinExistence type="predicted"/>
<reference evidence="3 4" key="1">
    <citation type="journal article" date="2024" name="Plant Biotechnol. J.">
        <title>Dendrobium thyrsiflorum genome and its molecular insights into genes involved in important horticultural traits.</title>
        <authorList>
            <person name="Chen B."/>
            <person name="Wang J.Y."/>
            <person name="Zheng P.J."/>
            <person name="Li K.L."/>
            <person name="Liang Y.M."/>
            <person name="Chen X.F."/>
            <person name="Zhang C."/>
            <person name="Zhao X."/>
            <person name="He X."/>
            <person name="Zhang G.Q."/>
            <person name="Liu Z.J."/>
            <person name="Xu Q."/>
        </authorList>
    </citation>
    <scope>NUCLEOTIDE SEQUENCE [LARGE SCALE GENOMIC DNA]</scope>
    <source>
        <strain evidence="3">GZMU011</strain>
    </source>
</reference>
<evidence type="ECO:0000313" key="3">
    <source>
        <dbReference type="EMBL" id="KAL0911345.1"/>
    </source>
</evidence>
<organism evidence="3 4">
    <name type="scientific">Dendrobium thyrsiflorum</name>
    <name type="common">Pinecone-like raceme dendrobium</name>
    <name type="synonym">Orchid</name>
    <dbReference type="NCBI Taxonomy" id="117978"/>
    <lineage>
        <taxon>Eukaryota</taxon>
        <taxon>Viridiplantae</taxon>
        <taxon>Streptophyta</taxon>
        <taxon>Embryophyta</taxon>
        <taxon>Tracheophyta</taxon>
        <taxon>Spermatophyta</taxon>
        <taxon>Magnoliopsida</taxon>
        <taxon>Liliopsida</taxon>
        <taxon>Asparagales</taxon>
        <taxon>Orchidaceae</taxon>
        <taxon>Epidendroideae</taxon>
        <taxon>Malaxideae</taxon>
        <taxon>Dendrobiinae</taxon>
        <taxon>Dendrobium</taxon>
    </lineage>
</organism>
<dbReference type="PANTHER" id="PTHR31071:SF2">
    <property type="entry name" value="ACTIN CYTOSKELETON-REGULATORY COMPLEX PAN-LIKE PROTEIN"/>
    <property type="match status" value="1"/>
</dbReference>
<dbReference type="EMBL" id="JANQDX010000015">
    <property type="protein sequence ID" value="KAL0911345.1"/>
    <property type="molecule type" value="Genomic_DNA"/>
</dbReference>
<sequence>MNETASRTPLLAKTPVRFSSLASGIKSDRRPQWRRRRRPRPRFSLCVAAGDGGKRSIPATPLLQWKFDEESSSGGKPQRDPGGETLRKPKKPASGSKPAASARRLAAGIWHLRLPKVVGGGETSLDLKINYGQQNLPYVSSGNVFNLHPDTNEDFSSLLAIKNRRNGSSHKLEASASLLPSFSERVTKWDLGYPKVSRDAFHLYDNRKPLEDQKTNKFSIVSALRSELELARSKVSELEVERESAKKKLDHFMRKIEEKAVWRRREHEKIRSVIDAMKEDLNTERKNAQRLEIMNAKLVNELAEAKLSTKQFLQEYERERRARELMEEVCNELAKEIGDDKAEVEALKLESVKTREEVEEERKMLQMAEVWREERVQMKLIDAKLALEEKYSKLSKLQEEVEAFLSLRSDNNYDVSETKQAQALKEAIGSVKAYDMKEFSYQPLPASHGIFSIFEELQPREQGTVKEIEQCHGSLTPDANGYSESTMKRYDNMMFNGNCDAEEDESGWETVSHVEEQDSCKSPDGSEPSVSGVYVESQASVSGADCDMHRDDEKQTSEISEVCSITTRQSRKNGSSLSRFWKSSRGSHHVEDFKKISFELTNGRLCNGRSFNATLSPSRMSTETGISPASVGNWSSPDLLNSHISNGVTGHVEWPQSTKKQSLKAKLMEARIQSQKVQLRQVLKQKI</sequence>
<keyword evidence="1" id="KW-0175">Coiled coil</keyword>
<dbReference type="InterPro" id="IPR043424">
    <property type="entry name" value="BLT-like"/>
</dbReference>
<feature type="compositionally biased region" description="Basic residues" evidence="2">
    <location>
        <begin position="32"/>
        <end position="41"/>
    </location>
</feature>
<evidence type="ECO:0000313" key="4">
    <source>
        <dbReference type="Proteomes" id="UP001552299"/>
    </source>
</evidence>
<dbReference type="PANTHER" id="PTHR31071">
    <property type="entry name" value="GB|AAF24581.1"/>
    <property type="match status" value="1"/>
</dbReference>
<protein>
    <submittedName>
        <fullName evidence="3">Uncharacterized protein</fullName>
    </submittedName>
</protein>
<gene>
    <name evidence="3" type="ORF">M5K25_019479</name>
</gene>
<dbReference type="AlphaFoldDB" id="A0ABD0UFP9"/>
<comment type="caution">
    <text evidence="3">The sequence shown here is derived from an EMBL/GenBank/DDBJ whole genome shotgun (WGS) entry which is preliminary data.</text>
</comment>
<dbReference type="Proteomes" id="UP001552299">
    <property type="component" value="Unassembled WGS sequence"/>
</dbReference>
<keyword evidence="4" id="KW-1185">Reference proteome</keyword>
<accession>A0ABD0UFP9</accession>
<evidence type="ECO:0000256" key="1">
    <source>
        <dbReference type="SAM" id="Coils"/>
    </source>
</evidence>
<feature type="region of interest" description="Disordered" evidence="2">
    <location>
        <begin position="21"/>
        <end position="100"/>
    </location>
</feature>
<feature type="coiled-coil region" evidence="1">
    <location>
        <begin position="221"/>
        <end position="400"/>
    </location>
</feature>
<evidence type="ECO:0000256" key="2">
    <source>
        <dbReference type="SAM" id="MobiDB-lite"/>
    </source>
</evidence>
<feature type="compositionally biased region" description="Basic and acidic residues" evidence="2">
    <location>
        <begin position="77"/>
        <end position="87"/>
    </location>
</feature>